<feature type="domain" description="YobI-like P-loop NTPase" evidence="3">
    <location>
        <begin position="63"/>
        <end position="443"/>
    </location>
</feature>
<keyword evidence="2" id="KW-1133">Transmembrane helix</keyword>
<feature type="transmembrane region" description="Helical" evidence="2">
    <location>
        <begin position="222"/>
        <end position="240"/>
    </location>
</feature>
<dbReference type="InterPro" id="IPR048428">
    <property type="entry name" value="YobI-NTPase"/>
</dbReference>
<evidence type="ECO:0000256" key="2">
    <source>
        <dbReference type="SAM" id="Phobius"/>
    </source>
</evidence>
<evidence type="ECO:0000256" key="1">
    <source>
        <dbReference type="SAM" id="Coils"/>
    </source>
</evidence>
<dbReference type="OrthoDB" id="1701659at2"/>
<keyword evidence="1" id="KW-0175">Coiled coil</keyword>
<dbReference type="Proteomes" id="UP000239747">
    <property type="component" value="Unassembled WGS sequence"/>
</dbReference>
<comment type="caution">
    <text evidence="4">The sequence shown here is derived from an EMBL/GenBank/DDBJ whole genome shotgun (WGS) entry which is preliminary data.</text>
</comment>
<feature type="coiled-coil region" evidence="1">
    <location>
        <begin position="571"/>
        <end position="598"/>
    </location>
</feature>
<name>A0A2S7UCN7_9FLAO</name>
<keyword evidence="5" id="KW-1185">Reference proteome</keyword>
<proteinExistence type="predicted"/>
<feature type="transmembrane region" description="Helical" evidence="2">
    <location>
        <begin position="185"/>
        <end position="202"/>
    </location>
</feature>
<dbReference type="RefSeq" id="WP_105071460.1">
    <property type="nucleotide sequence ID" value="NZ_MTPW01000001.1"/>
</dbReference>
<dbReference type="SUPFAM" id="SSF52540">
    <property type="entry name" value="P-loop containing nucleoside triphosphate hydrolases"/>
    <property type="match status" value="1"/>
</dbReference>
<gene>
    <name evidence="4" type="ORF">BST92_10785</name>
</gene>
<evidence type="ECO:0000313" key="4">
    <source>
        <dbReference type="EMBL" id="PQJ32380.1"/>
    </source>
</evidence>
<accession>A0A2S7UCN7</accession>
<dbReference type="InterPro" id="IPR027417">
    <property type="entry name" value="P-loop_NTPase"/>
</dbReference>
<dbReference type="Pfam" id="PF20693">
    <property type="entry name" value="YobI-ATPase"/>
    <property type="match status" value="1"/>
</dbReference>
<dbReference type="AlphaFoldDB" id="A0A2S7UCN7"/>
<keyword evidence="2" id="KW-0472">Membrane</keyword>
<sequence>MNTEIKNKEISRKQQFKNWLNKKLILFSTRFLLEKQEPILNNEKERSFNSLSPVSDVIQHKQYCDALNWALQNRKKEDIKNIALTGTYGSGKSSILKTLQETNEDNSLHFLNISLASFKDEPYLNEEGEQIKLLDNAKIAARKDQLRLIELSILQQIFYHEEQKNIPDSRFKKVRSFTNQNLKKASFLVLLFIGCVVYLLYLPKIQDSIGIDYLKSYRWVNIIFKVLSLLTIIFLSYYLVKRLIQFFQKFTVNKLNFNSLEIEVSEKVDKSILNHHIDEILYFFEASDYNVVIVEDLDRFKQTEIFTKLREVNLLINNSKPINKHVVFIYAVRDEMFQGSERTKFFDFIVPVIPVINYSNSKEKLLSSLKAHNYEVHLPLINEIAFFIDDMRLLYNIANEFAIYKQKLQSSKHNQQKLLALIVYKNLHPSDFVDLLNQEGVLYQILHISKAVLLVPKTEALELKVSSLEKEIDKLKQIRITDEIELRKKYVLEILISSPDNKSANYIRMNNQNYRPKVLIEDSEMFELLTKQNYQGYDNRNGQFSFNLRFSDLEQKIHPGYTYRGYMSQINKINIGKISNLKNEIDTLKEQLNKVHRLPIKDLIVDKKIDKANAKQSNLIYSLVSLGFIAEDYLDYISYFYEGDLSRADFAFIMDNRNNKRNDFDFVLDNVQSVFNKMSVIHFERSSCLNFQLIDYVVGNLLLDEKSYKILAQFNNEEAIYRSFVFDFIDRNIKVTQFISRVFSDSKKLWKNILIHEPIESVRLIKLVEIMVSSLSVDSINELEDNDSLIDFINKNPLVLNKIDKNRKDDLFFILDIKVENLSEVPFESELFENLESFQNYEMNIENIRSVLKNHDVYDEKLFLNSNYTAIIESGIDSLIDYVEVEISDYVRKVFCQIKENNQESTDSLMKLLNNVSLDVNWKENVLVKSDNKIVRAQDFDFYNEMRNFLMTNTGLEPNWNNVIYDYSFNENTITEKLLVFLNNKKNAIALSQNSNGLNGKENLNFRETFILNDHIDNLLYEMYLNVFPQAWDGLNIQGLSIPKIELLIKNKRYDFSEPNYIRIENYYPKLLPLYLGVYLKEFNKYLIEKKIDESIMADILKSLSLTAEEKISLIEIYDKNHSISSVKLLEQVLSVFLRENSLNLRNETKFEILDLENLKREHRIKLITSINKNLLDSEYLRKELIKMGGDYEKLTEYGPMPSFTNTLSNQLFFDLLLENDMVSKVIPKGNKIKVTTFK</sequence>
<keyword evidence="2" id="KW-0812">Transmembrane</keyword>
<dbReference type="EMBL" id="MTPW01000001">
    <property type="protein sequence ID" value="PQJ32380.1"/>
    <property type="molecule type" value="Genomic_DNA"/>
</dbReference>
<evidence type="ECO:0000259" key="3">
    <source>
        <dbReference type="Pfam" id="PF20693"/>
    </source>
</evidence>
<protein>
    <recommendedName>
        <fullName evidence="3">YobI-like P-loop NTPase domain-containing protein</fullName>
    </recommendedName>
</protein>
<reference evidence="4 5" key="1">
    <citation type="submission" date="2017-01" db="EMBL/GenBank/DDBJ databases">
        <title>Trade-off between light-utilization and light-protection in marine flavobacteria.</title>
        <authorList>
            <person name="Kumagai Y."/>
            <person name="Yoshizawa S."/>
            <person name="Kogure K."/>
            <person name="Iwasaki W."/>
        </authorList>
    </citation>
    <scope>NUCLEOTIDE SEQUENCE [LARGE SCALE GENOMIC DNA]</scope>
    <source>
        <strain evidence="4 5">KCTC 32109</strain>
    </source>
</reference>
<evidence type="ECO:0000313" key="5">
    <source>
        <dbReference type="Proteomes" id="UP000239747"/>
    </source>
</evidence>
<organism evidence="4 5">
    <name type="scientific">Nonlabens arenilitoris</name>
    <dbReference type="NCBI Taxonomy" id="1217969"/>
    <lineage>
        <taxon>Bacteria</taxon>
        <taxon>Pseudomonadati</taxon>
        <taxon>Bacteroidota</taxon>
        <taxon>Flavobacteriia</taxon>
        <taxon>Flavobacteriales</taxon>
        <taxon>Flavobacteriaceae</taxon>
        <taxon>Nonlabens</taxon>
    </lineage>
</organism>